<feature type="transmembrane region" description="Helical" evidence="1">
    <location>
        <begin position="39"/>
        <end position="60"/>
    </location>
</feature>
<feature type="transmembrane region" description="Helical" evidence="1">
    <location>
        <begin position="6"/>
        <end position="27"/>
    </location>
</feature>
<dbReference type="RefSeq" id="WP_109627543.1">
    <property type="nucleotide sequence ID" value="NZ_JANKBI010000006.1"/>
</dbReference>
<dbReference type="EMBL" id="QGGY01000008">
    <property type="protein sequence ID" value="PWJ74774.1"/>
    <property type="molecule type" value="Genomic_DNA"/>
</dbReference>
<accession>A0AB73T2Z9</accession>
<dbReference type="InterPro" id="IPR036890">
    <property type="entry name" value="HATPase_C_sf"/>
</dbReference>
<evidence type="ECO:0000259" key="3">
    <source>
        <dbReference type="Pfam" id="PF06580"/>
    </source>
</evidence>
<dbReference type="InterPro" id="IPR010559">
    <property type="entry name" value="Sig_transdc_His_kin_internal"/>
</dbReference>
<feature type="transmembrane region" description="Helical" evidence="1">
    <location>
        <begin position="108"/>
        <end position="128"/>
    </location>
</feature>
<dbReference type="Proteomes" id="UP000245412">
    <property type="component" value="Unassembled WGS sequence"/>
</dbReference>
<dbReference type="PANTHER" id="PTHR34220:SF7">
    <property type="entry name" value="SENSOR HISTIDINE KINASE YPDA"/>
    <property type="match status" value="1"/>
</dbReference>
<protein>
    <submittedName>
        <fullName evidence="4">Histidine kinase/DNA gyrase B/HSP90-like ATPase</fullName>
    </submittedName>
</protein>
<evidence type="ECO:0000313" key="4">
    <source>
        <dbReference type="EMBL" id="PWJ74774.1"/>
    </source>
</evidence>
<dbReference type="PANTHER" id="PTHR34220">
    <property type="entry name" value="SENSOR HISTIDINE KINASE YPDA"/>
    <property type="match status" value="1"/>
</dbReference>
<dbReference type="GO" id="GO:0016020">
    <property type="term" value="C:membrane"/>
    <property type="evidence" value="ECO:0007669"/>
    <property type="project" value="InterPro"/>
</dbReference>
<feature type="transmembrane region" description="Helical" evidence="1">
    <location>
        <begin position="203"/>
        <end position="221"/>
    </location>
</feature>
<dbReference type="InterPro" id="IPR003594">
    <property type="entry name" value="HATPase_dom"/>
</dbReference>
<feature type="domain" description="Signal transduction histidine kinase internal region" evidence="3">
    <location>
        <begin position="241"/>
        <end position="316"/>
    </location>
</feature>
<dbReference type="AlphaFoldDB" id="A0AB73T2Z9"/>
<dbReference type="Pfam" id="PF06580">
    <property type="entry name" value="His_kinase"/>
    <property type="match status" value="1"/>
</dbReference>
<evidence type="ECO:0000259" key="2">
    <source>
        <dbReference type="Pfam" id="PF02518"/>
    </source>
</evidence>
<dbReference type="InterPro" id="IPR050640">
    <property type="entry name" value="Bact_2-comp_sensor_kinase"/>
</dbReference>
<keyword evidence="1" id="KW-0812">Transmembrane</keyword>
<feature type="transmembrane region" description="Helical" evidence="1">
    <location>
        <begin position="177"/>
        <end position="197"/>
    </location>
</feature>
<dbReference type="SUPFAM" id="SSF55874">
    <property type="entry name" value="ATPase domain of HSP90 chaperone/DNA topoisomerase II/histidine kinase"/>
    <property type="match status" value="1"/>
</dbReference>
<keyword evidence="1" id="KW-1133">Transmembrane helix</keyword>
<evidence type="ECO:0000313" key="5">
    <source>
        <dbReference type="Proteomes" id="UP000245412"/>
    </source>
</evidence>
<feature type="domain" description="Histidine kinase/HSP90-like ATPase" evidence="2">
    <location>
        <begin position="334"/>
        <end position="425"/>
    </location>
</feature>
<dbReference type="Pfam" id="PF02518">
    <property type="entry name" value="HATPase_c"/>
    <property type="match status" value="1"/>
</dbReference>
<comment type="caution">
    <text evidence="4">The sequence shown here is derived from an EMBL/GenBank/DDBJ whole genome shotgun (WGS) entry which is preliminary data.</text>
</comment>
<keyword evidence="1" id="KW-0472">Membrane</keyword>
<proteinExistence type="predicted"/>
<name>A0AB73T2Z9_9FIRM</name>
<gene>
    <name evidence="4" type="ORF">C7383_108204</name>
</gene>
<organism evidence="4 5">
    <name type="scientific">Murimonas intestini</name>
    <dbReference type="NCBI Taxonomy" id="1337051"/>
    <lineage>
        <taxon>Bacteria</taxon>
        <taxon>Bacillati</taxon>
        <taxon>Bacillota</taxon>
        <taxon>Clostridia</taxon>
        <taxon>Lachnospirales</taxon>
        <taxon>Lachnospiraceae</taxon>
        <taxon>Murimonas</taxon>
    </lineage>
</organism>
<dbReference type="GO" id="GO:0000155">
    <property type="term" value="F:phosphorelay sensor kinase activity"/>
    <property type="evidence" value="ECO:0007669"/>
    <property type="project" value="InterPro"/>
</dbReference>
<evidence type="ECO:0000256" key="1">
    <source>
        <dbReference type="SAM" id="Phobius"/>
    </source>
</evidence>
<feature type="transmembrane region" description="Helical" evidence="1">
    <location>
        <begin position="148"/>
        <end position="168"/>
    </location>
</feature>
<sequence>MSTVGYINVSLEIWGAILSFVFITSLYMGGDVKNRTDKVFFLILLCNSLLLISDAAAWLFKGHATAVSYWGVHIANFLVYVLGYLLMALFTEYLVGYLSIRIKISRRAAGFVWGLCAVGVILTIISQWNHMYYDFAENNIYRRGEWFWLSQFLGLIGTGVDISLLLIYSRELKKKELWVFLSYIFLPMLAMTVQMFIYGIAWLYLATTISIIFVYVSLQANQAQKQKLREMELEISKSAIMLSQVQPHFLYNTLLGIKQLCDSNPQKASEALEHFAYYLRGNLDTIAQKKMIPFEMEMSHVKDYLYLEKMRFDQKLTIVMELEYTDFILPAMTVQPIAENAVRWGIIKKKGGGTLTIKSEMAEENVIISVIDDGVGFDPLESKNDGKTHIGIENVRQRLMFQCNGTMEIESKKGCGTTVKIILPRKGMTNEYYCSR</sequence>
<keyword evidence="5" id="KW-1185">Reference proteome</keyword>
<dbReference type="Gene3D" id="3.30.565.10">
    <property type="entry name" value="Histidine kinase-like ATPase, C-terminal domain"/>
    <property type="match status" value="1"/>
</dbReference>
<feature type="transmembrane region" description="Helical" evidence="1">
    <location>
        <begin position="72"/>
        <end position="96"/>
    </location>
</feature>
<reference evidence="4 5" key="1">
    <citation type="submission" date="2018-05" db="EMBL/GenBank/DDBJ databases">
        <authorList>
            <person name="Goeker M."/>
            <person name="Huntemann M."/>
            <person name="Clum A."/>
            <person name="Pillay M."/>
            <person name="Palaniappan K."/>
            <person name="Varghese N."/>
            <person name="Mikhailova N."/>
            <person name="Stamatis D."/>
            <person name="Reddy T."/>
            <person name="Daum C."/>
            <person name="Shapiro N."/>
            <person name="Ivanova N."/>
            <person name="Kyrpides N."/>
            <person name="Woyke T."/>
        </authorList>
    </citation>
    <scope>NUCLEOTIDE SEQUENCE [LARGE SCALE GENOMIC DNA]</scope>
    <source>
        <strain evidence="4 5">DSM 26524</strain>
    </source>
</reference>